<dbReference type="SUPFAM" id="SSF56281">
    <property type="entry name" value="Metallo-hydrolase/oxidoreductase"/>
    <property type="match status" value="1"/>
</dbReference>
<keyword evidence="11" id="KW-1185">Reference proteome</keyword>
<proteinExistence type="inferred from homology"/>
<feature type="domain" description="Metallo-beta-lactamase" evidence="9">
    <location>
        <begin position="14"/>
        <end position="173"/>
    </location>
</feature>
<name>A1AX88_RUTMC</name>
<keyword evidence="5" id="KW-0223">Dioxygenase</keyword>
<dbReference type="InterPro" id="IPR001279">
    <property type="entry name" value="Metallo-B-lactamas"/>
</dbReference>
<keyword evidence="8" id="KW-0408">Iron</keyword>
<keyword evidence="7" id="KW-0560">Oxidoreductase</keyword>
<dbReference type="GO" id="GO:0046872">
    <property type="term" value="F:metal ion binding"/>
    <property type="evidence" value="ECO:0007669"/>
    <property type="project" value="UniProtKB-KW"/>
</dbReference>
<dbReference type="Proteomes" id="UP000002587">
    <property type="component" value="Chromosome"/>
</dbReference>
<evidence type="ECO:0000259" key="9">
    <source>
        <dbReference type="SMART" id="SM00849"/>
    </source>
</evidence>
<reference evidence="10 11" key="1">
    <citation type="journal article" date="2007" name="Science">
        <title>The Calyptogena magnifica chemoautotrophic symbiont genome.</title>
        <authorList>
            <person name="Newton I.L.G."/>
            <person name="Woyke T."/>
            <person name="Auchtung T.A."/>
            <person name="Dilly G.F."/>
            <person name="Dutton R.J."/>
            <person name="Fisher M.C."/>
            <person name="Fontanez K.M."/>
            <person name="Lau E."/>
            <person name="Stewart F.J."/>
            <person name="Richardson P.M."/>
            <person name="Barry K.W."/>
            <person name="Saunders E."/>
            <person name="Detter J.C."/>
            <person name="Wu D."/>
            <person name="Eisen J.A."/>
            <person name="Cavanaugh C.M."/>
        </authorList>
    </citation>
    <scope>NUCLEOTIDE SEQUENCE [LARGE SCALE GENOMIC DNA]</scope>
    <source>
        <strain evidence="10 11">Cm</strain>
    </source>
</reference>
<dbReference type="InterPro" id="IPR044528">
    <property type="entry name" value="POD-like_MBL-fold"/>
</dbReference>
<dbReference type="EMBL" id="CP000488">
    <property type="protein sequence ID" value="ABL02545.1"/>
    <property type="molecule type" value="Genomic_DNA"/>
</dbReference>
<dbReference type="OrthoDB" id="9784009at2"/>
<dbReference type="GO" id="GO:0050313">
    <property type="term" value="F:sulfur dioxygenase activity"/>
    <property type="evidence" value="ECO:0007669"/>
    <property type="project" value="InterPro"/>
</dbReference>
<evidence type="ECO:0000256" key="1">
    <source>
        <dbReference type="ARBA" id="ARBA00001954"/>
    </source>
</evidence>
<gene>
    <name evidence="10" type="ordered locus">Rmag_0826</name>
</gene>
<evidence type="ECO:0000256" key="2">
    <source>
        <dbReference type="ARBA" id="ARBA00006759"/>
    </source>
</evidence>
<accession>A1AX88</accession>
<evidence type="ECO:0000256" key="6">
    <source>
        <dbReference type="ARBA" id="ARBA00022990"/>
    </source>
</evidence>
<sequence length="236" mass="26488">MSLLLRPLFEKISSTYTYLLADMQTFDAIIIDAVDETKQRDIDLIEELNLKLKYILETHVHADHITSSCSLKQHFMQAKIVLGSANIITCADILLNDNDTLSFGDYTLSAMATPGHTDGCMSYVVNNQIFTGDTLLIRSCGRCDFQGGSAEKLFDSIQKIFTLPDETLVYPAHDYGGRTVSSIWEEKQFNEMIGSNVNKQEFTRRVNTMKLDFPKKIHVAVFANQACGAKITIKTL</sequence>
<evidence type="ECO:0000313" key="10">
    <source>
        <dbReference type="EMBL" id="ABL02545.1"/>
    </source>
</evidence>
<keyword evidence="6" id="KW-0007">Acetylation</keyword>
<dbReference type="SMART" id="SM00849">
    <property type="entry name" value="Lactamase_B"/>
    <property type="match status" value="1"/>
</dbReference>
<dbReference type="PANTHER" id="PTHR43084:SF1">
    <property type="entry name" value="PERSULFIDE DIOXYGENASE ETHE1, MITOCHONDRIAL"/>
    <property type="match status" value="1"/>
</dbReference>
<dbReference type="GO" id="GO:0006749">
    <property type="term" value="P:glutathione metabolic process"/>
    <property type="evidence" value="ECO:0007669"/>
    <property type="project" value="InterPro"/>
</dbReference>
<dbReference type="HOGENOM" id="CLU_030571_7_0_6"/>
<evidence type="ECO:0000256" key="3">
    <source>
        <dbReference type="ARBA" id="ARBA00022723"/>
    </source>
</evidence>
<dbReference type="Pfam" id="PF00753">
    <property type="entry name" value="Lactamase_B"/>
    <property type="match status" value="2"/>
</dbReference>
<comment type="similarity">
    <text evidence="2">Belongs to the metallo-beta-lactamase superfamily. Glyoxalase II family.</text>
</comment>
<protein>
    <submittedName>
        <fullName evidence="10">Beta-lactamase domain protein</fullName>
    </submittedName>
</protein>
<dbReference type="PANTHER" id="PTHR43084">
    <property type="entry name" value="PERSULFIDE DIOXYGENASE ETHE1"/>
    <property type="match status" value="1"/>
</dbReference>
<evidence type="ECO:0000256" key="8">
    <source>
        <dbReference type="ARBA" id="ARBA00023004"/>
    </source>
</evidence>
<dbReference type="InterPro" id="IPR036866">
    <property type="entry name" value="RibonucZ/Hydroxyglut_hydro"/>
</dbReference>
<dbReference type="GO" id="GO:0070813">
    <property type="term" value="P:hydrogen sulfide metabolic process"/>
    <property type="evidence" value="ECO:0007669"/>
    <property type="project" value="TreeGrafter"/>
</dbReference>
<keyword evidence="3" id="KW-0479">Metal-binding</keyword>
<dbReference type="FunFam" id="3.60.15.10:FF:000013">
    <property type="entry name" value="Persulfide dioxygenase ETHE1, mitochondrial"/>
    <property type="match status" value="1"/>
</dbReference>
<evidence type="ECO:0000256" key="5">
    <source>
        <dbReference type="ARBA" id="ARBA00022964"/>
    </source>
</evidence>
<dbReference type="Gene3D" id="3.60.15.10">
    <property type="entry name" value="Ribonuclease Z/Hydroxyacylglutathione hydrolase-like"/>
    <property type="match status" value="1"/>
</dbReference>
<evidence type="ECO:0000256" key="4">
    <source>
        <dbReference type="ARBA" id="ARBA00022946"/>
    </source>
</evidence>
<dbReference type="eggNOG" id="COG0491">
    <property type="taxonomic scope" value="Bacteria"/>
</dbReference>
<evidence type="ECO:0000313" key="11">
    <source>
        <dbReference type="Proteomes" id="UP000002587"/>
    </source>
</evidence>
<keyword evidence="4" id="KW-0809">Transit peptide</keyword>
<dbReference type="KEGG" id="rma:Rmag_0826"/>
<dbReference type="RefSeq" id="WP_011738170.1">
    <property type="nucleotide sequence ID" value="NC_008610.1"/>
</dbReference>
<evidence type="ECO:0000256" key="7">
    <source>
        <dbReference type="ARBA" id="ARBA00023002"/>
    </source>
</evidence>
<dbReference type="InterPro" id="IPR051682">
    <property type="entry name" value="Mito_Persulfide_Diox"/>
</dbReference>
<dbReference type="AlphaFoldDB" id="A1AX88"/>
<organism evidence="10 11">
    <name type="scientific">Ruthia magnifica subsp. Calyptogena magnifica</name>
    <dbReference type="NCBI Taxonomy" id="413404"/>
    <lineage>
        <taxon>Bacteria</taxon>
        <taxon>Pseudomonadati</taxon>
        <taxon>Pseudomonadota</taxon>
        <taxon>Gammaproteobacteria</taxon>
        <taxon>Candidatus Pseudothioglobaceae</taxon>
        <taxon>Candidatus Ruthturnera</taxon>
    </lineage>
</organism>
<comment type="cofactor">
    <cofactor evidence="1">
        <name>Fe(2+)</name>
        <dbReference type="ChEBI" id="CHEBI:29033"/>
    </cofactor>
</comment>
<dbReference type="CDD" id="cd07724">
    <property type="entry name" value="POD-like_MBL-fold"/>
    <property type="match status" value="1"/>
</dbReference>